<comment type="caution">
    <text evidence="4">The sequence shown here is derived from an EMBL/GenBank/DDBJ whole genome shotgun (WGS) entry which is preliminary data.</text>
</comment>
<feature type="compositionally biased region" description="Acidic residues" evidence="1">
    <location>
        <begin position="284"/>
        <end position="306"/>
    </location>
</feature>
<dbReference type="InterPro" id="IPR013715">
    <property type="entry name" value="DUF1746"/>
</dbReference>
<dbReference type="PANTHER" id="PTHR39405:SF1">
    <property type="entry name" value="DSC E3 UBIQUITIN LIGASE COMPLEX SUBUNIT 4"/>
    <property type="match status" value="1"/>
</dbReference>
<dbReference type="Pfam" id="PF08508">
    <property type="entry name" value="DUF1746"/>
    <property type="match status" value="1"/>
</dbReference>
<keyword evidence="2" id="KW-1133">Transmembrane helix</keyword>
<feature type="transmembrane region" description="Helical" evidence="2">
    <location>
        <begin position="53"/>
        <end position="71"/>
    </location>
</feature>
<dbReference type="EMBL" id="JAAAIM010000805">
    <property type="protein sequence ID" value="KAG0284180.1"/>
    <property type="molecule type" value="Genomic_DNA"/>
</dbReference>
<feature type="compositionally biased region" description="Low complexity" evidence="1">
    <location>
        <begin position="128"/>
        <end position="149"/>
    </location>
</feature>
<name>A0ABQ7JSR9_9FUNG</name>
<feature type="compositionally biased region" description="Acidic residues" evidence="1">
    <location>
        <begin position="221"/>
        <end position="235"/>
    </location>
</feature>
<organism evidence="4 5">
    <name type="scientific">Linnemannia gamsii</name>
    <dbReference type="NCBI Taxonomy" id="64522"/>
    <lineage>
        <taxon>Eukaryota</taxon>
        <taxon>Fungi</taxon>
        <taxon>Fungi incertae sedis</taxon>
        <taxon>Mucoromycota</taxon>
        <taxon>Mortierellomycotina</taxon>
        <taxon>Mortierellomycetes</taxon>
        <taxon>Mortierellales</taxon>
        <taxon>Mortierellaceae</taxon>
        <taxon>Linnemannia</taxon>
    </lineage>
</organism>
<protein>
    <recommendedName>
        <fullName evidence="3">DUF1746 domain-containing protein</fullName>
    </recommendedName>
</protein>
<evidence type="ECO:0000313" key="5">
    <source>
        <dbReference type="Proteomes" id="UP001194696"/>
    </source>
</evidence>
<evidence type="ECO:0000259" key="3">
    <source>
        <dbReference type="Pfam" id="PF08508"/>
    </source>
</evidence>
<feature type="compositionally biased region" description="Low complexity" evidence="1">
    <location>
        <begin position="183"/>
        <end position="198"/>
    </location>
</feature>
<proteinExistence type="predicted"/>
<feature type="transmembrane region" description="Helical" evidence="2">
    <location>
        <begin position="20"/>
        <end position="41"/>
    </location>
</feature>
<reference evidence="4 5" key="1">
    <citation type="journal article" date="2020" name="Fungal Divers.">
        <title>Resolving the Mortierellaceae phylogeny through synthesis of multi-gene phylogenetics and phylogenomics.</title>
        <authorList>
            <person name="Vandepol N."/>
            <person name="Liber J."/>
            <person name="Desiro A."/>
            <person name="Na H."/>
            <person name="Kennedy M."/>
            <person name="Barry K."/>
            <person name="Grigoriev I.V."/>
            <person name="Miller A.N."/>
            <person name="O'Donnell K."/>
            <person name="Stajich J.E."/>
            <person name="Bonito G."/>
        </authorList>
    </citation>
    <scope>NUCLEOTIDE SEQUENCE [LARGE SCALE GENOMIC DNA]</scope>
    <source>
        <strain evidence="4 5">AD045</strain>
    </source>
</reference>
<feature type="region of interest" description="Disordered" evidence="1">
    <location>
        <begin position="126"/>
        <end position="306"/>
    </location>
</feature>
<gene>
    <name evidence="4" type="ORF">BGZ96_011459</name>
</gene>
<keyword evidence="2" id="KW-0812">Transmembrane</keyword>
<feature type="region of interest" description="Disordered" evidence="1">
    <location>
        <begin position="342"/>
        <end position="363"/>
    </location>
</feature>
<evidence type="ECO:0000256" key="2">
    <source>
        <dbReference type="SAM" id="Phobius"/>
    </source>
</evidence>
<evidence type="ECO:0000313" key="4">
    <source>
        <dbReference type="EMBL" id="KAG0284180.1"/>
    </source>
</evidence>
<dbReference type="Proteomes" id="UP001194696">
    <property type="component" value="Unassembled WGS sequence"/>
</dbReference>
<evidence type="ECO:0000256" key="1">
    <source>
        <dbReference type="SAM" id="MobiDB-lite"/>
    </source>
</evidence>
<keyword evidence="5" id="KW-1185">Reference proteome</keyword>
<dbReference type="PANTHER" id="PTHR39405">
    <property type="entry name" value="DSC E3 UBIQUITIN LIGASE COMPLEX SUBUNIT 4"/>
    <property type="match status" value="1"/>
</dbReference>
<keyword evidence="2" id="KW-0472">Membrane</keyword>
<feature type="domain" description="DUF1746" evidence="3">
    <location>
        <begin position="15"/>
        <end position="110"/>
    </location>
</feature>
<feature type="compositionally biased region" description="Low complexity" evidence="1">
    <location>
        <begin position="245"/>
        <end position="275"/>
    </location>
</feature>
<accession>A0ABQ7JSR9</accession>
<sequence>MSNLYFKKDVHKSIEGLLYGLYVYQYLLDTSTFGLLLRCLVQEQLISIKSKAPTLRVALYALVAAAFLAFLRHLRPPERYAVIIDFIGSASSPSQSIIYWLDTVILLLQVTEALLVFKVIKSEEIPRRSTSPPTTATTAEPARTSSPSSNINAQVTSGSSQSRQQQQRLERNRAETNGGSGSGSHSAITASASASSSSNPPPEYTPRRGVNNNSNSRHSEDLDDMYPEYYEDEEEVRFSTDIDRQQQQQAQPSQGGSSSQRNQPSGMARGGNSSSNRRRRSDTDESDDGGSEEDDEDPLGDDYEEVLEQETFVFTLRFQDLVSYIFSSQEVLTMPDPRTLTGATVANGGQSGSTNAQQRELPV</sequence>
<dbReference type="InterPro" id="IPR038967">
    <property type="entry name" value="Dsc4-like"/>
</dbReference>